<evidence type="ECO:0000256" key="13">
    <source>
        <dbReference type="ARBA" id="ARBA00048300"/>
    </source>
</evidence>
<keyword evidence="11 14" id="KW-0030">Aminoacyl-tRNA synthetase</keyword>
<dbReference type="Gene3D" id="3.30.930.10">
    <property type="entry name" value="Bira Bifunctional Protein, Domain 2"/>
    <property type="match status" value="1"/>
</dbReference>
<dbReference type="InterPro" id="IPR009000">
    <property type="entry name" value="Transl_B-barrel_sf"/>
</dbReference>
<dbReference type="InterPro" id="IPR050058">
    <property type="entry name" value="Ala-tRNA_ligase"/>
</dbReference>
<comment type="cofactor">
    <cofactor evidence="14">
        <name>Zn(2+)</name>
        <dbReference type="ChEBI" id="CHEBI:29105"/>
    </cofactor>
    <text evidence="14">Binds 1 zinc ion per subunit.</text>
</comment>
<dbReference type="GO" id="GO:0008270">
    <property type="term" value="F:zinc ion binding"/>
    <property type="evidence" value="ECO:0007669"/>
    <property type="project" value="UniProtKB-UniRule"/>
</dbReference>
<dbReference type="InterPro" id="IPR023033">
    <property type="entry name" value="Ala_tRNA_ligase_euk/bac"/>
</dbReference>
<dbReference type="EMBL" id="JACOPO010000001">
    <property type="protein sequence ID" value="MBC5721633.1"/>
    <property type="molecule type" value="Genomic_DNA"/>
</dbReference>
<dbReference type="InterPro" id="IPR003156">
    <property type="entry name" value="DHHA1_dom"/>
</dbReference>
<evidence type="ECO:0000256" key="2">
    <source>
        <dbReference type="ARBA" id="ARBA00022490"/>
    </source>
</evidence>
<dbReference type="SMART" id="SM00863">
    <property type="entry name" value="tRNA_SAD"/>
    <property type="match status" value="1"/>
</dbReference>
<name>A0A8J6J821_9FIRM</name>
<dbReference type="AlphaFoldDB" id="A0A8J6J821"/>
<dbReference type="InterPro" id="IPR018163">
    <property type="entry name" value="Thr/Ala-tRNA-synth_IIc_edit"/>
</dbReference>
<dbReference type="Gene3D" id="6.10.250.550">
    <property type="match status" value="1"/>
</dbReference>
<sequence>MHDPKPFGLNELREMFLSFFESKGHLRLPSFSLIPQNDASLLLINSGMAPMKPWFTGEQEPPRHRVCTCQKCIRTGDIENIGKTARHGTYFEMLGNFSFGDYFKKDAIHWGWEFLTSPEWVGLDPDRLYPSVFEGNETTPADDEAFRIWNEEIGIPADRIFKFGKADNFWEHGSGPCGPCSEIYYDRGPEWGCGKPGCTVGCDCDRYIEVWNIVFSQFDNDGEGHYTELKQKNIDTGMGLERLACVCQKVPSLFDVDTVMNITHKVSEITGAHYGETPAKDVSLRVITDHIRSATFMICDGVLPSNEGRGYVLRRLLRRAARHGKLLGVNEPFLYKVCDTVIHENEGHYPELRERQDYITKVIRVEEENFAKTIDGGLKIFNEMLKGHQEKREKTFSGADAFKLYDTYGFPIDLTLEMVEEQGMTLDQDAFHQLMEEQRQRARKAREALGDLGWAGVEFGKDVPETQFVGYGCDTVLDAKVVAIVAEGQQRDEIIGGGEAIVVLDKTPFYAEMGGQVADHGVIACESGRGMLFEVHDVQKNKGGKYMHYGRLMEGTLKVGDTVRAQIDLDRRRAVMRAHSATHLLDKALRAVLGDHVHQAGSLVEADRLRFDFTHFSAMTAEELAKVSAMVNEAVLAGYDIVTEELPIEQAKQKGAIALFGEKYGDVVRVVDMGQGYSVEFCGGTHLDNTAKVGVFHISSEFSVASGVRRIEATTGMASLEVMNRNQELLFQAAAALKAKPGELREKAEAAMGEIRQLHQAVEKFKAREAVSEAERFLFAAHEVGGLKVLTATVPDADADRLRKMGDFLKDKEPNVVAVLAAINGEKITFLAACGKEAVQKGVKAGEIVKQVSAIAGGSGGGKPDSAMGGGKDPLMVDNALAMVDNVVSMKLGL</sequence>
<keyword evidence="4 14" id="KW-0436">Ligase</keyword>
<dbReference type="InterPro" id="IPR018162">
    <property type="entry name" value="Ala-tRNA-ligase_IIc_anticod-bd"/>
</dbReference>
<dbReference type="SUPFAM" id="SSF101353">
    <property type="entry name" value="Putative anticodon-binding domain of alanyl-tRNA synthetase (AlaRS)"/>
    <property type="match status" value="1"/>
</dbReference>
<evidence type="ECO:0000256" key="12">
    <source>
        <dbReference type="ARBA" id="ARBA00024779"/>
    </source>
</evidence>
<dbReference type="GO" id="GO:0016740">
    <property type="term" value="F:transferase activity"/>
    <property type="evidence" value="ECO:0007669"/>
    <property type="project" value="UniProtKB-ARBA"/>
</dbReference>
<dbReference type="GO" id="GO:0000049">
    <property type="term" value="F:tRNA binding"/>
    <property type="evidence" value="ECO:0007669"/>
    <property type="project" value="UniProtKB-KW"/>
</dbReference>
<dbReference type="GO" id="GO:0002161">
    <property type="term" value="F:aminoacyl-tRNA deacylase activity"/>
    <property type="evidence" value="ECO:0007669"/>
    <property type="project" value="TreeGrafter"/>
</dbReference>
<dbReference type="InterPro" id="IPR002318">
    <property type="entry name" value="Ala-tRNA-lgiase_IIc"/>
</dbReference>
<dbReference type="Gene3D" id="3.30.54.20">
    <property type="match status" value="1"/>
</dbReference>
<dbReference type="EC" id="6.1.1.7" evidence="14"/>
<evidence type="ECO:0000313" key="16">
    <source>
        <dbReference type="EMBL" id="MBC5721633.1"/>
    </source>
</evidence>
<dbReference type="FunFam" id="3.30.54.20:FF:000001">
    <property type="entry name" value="Alanine--tRNA ligase"/>
    <property type="match status" value="1"/>
</dbReference>
<dbReference type="RefSeq" id="WP_147572052.1">
    <property type="nucleotide sequence ID" value="NZ_JACOPO010000001.1"/>
</dbReference>
<keyword evidence="10 14" id="KW-0648">Protein biosynthesis</keyword>
<dbReference type="FunFam" id="3.30.980.10:FF:000004">
    <property type="entry name" value="Alanine--tRNA ligase, cytoplasmic"/>
    <property type="match status" value="1"/>
</dbReference>
<comment type="catalytic activity">
    <reaction evidence="13 14">
        <text>tRNA(Ala) + L-alanine + ATP = L-alanyl-tRNA(Ala) + AMP + diphosphate</text>
        <dbReference type="Rhea" id="RHEA:12540"/>
        <dbReference type="Rhea" id="RHEA-COMP:9657"/>
        <dbReference type="Rhea" id="RHEA-COMP:9923"/>
        <dbReference type="ChEBI" id="CHEBI:30616"/>
        <dbReference type="ChEBI" id="CHEBI:33019"/>
        <dbReference type="ChEBI" id="CHEBI:57972"/>
        <dbReference type="ChEBI" id="CHEBI:78442"/>
        <dbReference type="ChEBI" id="CHEBI:78497"/>
        <dbReference type="ChEBI" id="CHEBI:456215"/>
        <dbReference type="EC" id="6.1.1.7"/>
    </reaction>
</comment>
<dbReference type="GO" id="GO:0005829">
    <property type="term" value="C:cytosol"/>
    <property type="evidence" value="ECO:0007669"/>
    <property type="project" value="TreeGrafter"/>
</dbReference>
<dbReference type="FunFam" id="3.10.310.40:FF:000001">
    <property type="entry name" value="Alanine--tRNA ligase"/>
    <property type="match status" value="1"/>
</dbReference>
<evidence type="ECO:0000256" key="9">
    <source>
        <dbReference type="ARBA" id="ARBA00022884"/>
    </source>
</evidence>
<dbReference type="SUPFAM" id="SSF50447">
    <property type="entry name" value="Translation proteins"/>
    <property type="match status" value="1"/>
</dbReference>
<dbReference type="InterPro" id="IPR045864">
    <property type="entry name" value="aa-tRNA-synth_II/BPL/LPL"/>
</dbReference>
<evidence type="ECO:0000256" key="5">
    <source>
        <dbReference type="ARBA" id="ARBA00022723"/>
    </source>
</evidence>
<dbReference type="PANTHER" id="PTHR11777">
    <property type="entry name" value="ALANYL-TRNA SYNTHETASE"/>
    <property type="match status" value="1"/>
</dbReference>
<gene>
    <name evidence="14 16" type="primary">alaS</name>
    <name evidence="16" type="ORF">H8S11_02185</name>
</gene>
<dbReference type="Pfam" id="PF01411">
    <property type="entry name" value="tRNA-synt_2c"/>
    <property type="match status" value="1"/>
</dbReference>
<keyword evidence="2 14" id="KW-0963">Cytoplasm</keyword>
<comment type="caution">
    <text evidence="16">The sequence shown here is derived from an EMBL/GenBank/DDBJ whole genome shotgun (WGS) entry which is preliminary data.</text>
</comment>
<dbReference type="HAMAP" id="MF_00036_B">
    <property type="entry name" value="Ala_tRNA_synth_B"/>
    <property type="match status" value="1"/>
</dbReference>
<evidence type="ECO:0000256" key="4">
    <source>
        <dbReference type="ARBA" id="ARBA00022598"/>
    </source>
</evidence>
<evidence type="ECO:0000256" key="8">
    <source>
        <dbReference type="ARBA" id="ARBA00022840"/>
    </source>
</evidence>
<dbReference type="PRINTS" id="PR00980">
    <property type="entry name" value="TRNASYNTHALA"/>
</dbReference>
<dbReference type="GO" id="GO:0004813">
    <property type="term" value="F:alanine-tRNA ligase activity"/>
    <property type="evidence" value="ECO:0007669"/>
    <property type="project" value="UniProtKB-UniRule"/>
</dbReference>
<comment type="function">
    <text evidence="12 14">Catalyzes the attachment of alanine to tRNA(Ala) in a two-step reaction: alanine is first activated by ATP to form Ala-AMP and then transferred to the acceptor end of tRNA(Ala). Also edits incorrectly charged Ser-tRNA(Ala) and Gly-tRNA(Ala) via its editing domain.</text>
</comment>
<dbReference type="Gene3D" id="2.40.30.130">
    <property type="match status" value="1"/>
</dbReference>
<keyword evidence="8 14" id="KW-0067">ATP-binding</keyword>
<keyword evidence="17" id="KW-1185">Reference proteome</keyword>
<dbReference type="InterPro" id="IPR018164">
    <property type="entry name" value="Ala-tRNA-synth_IIc_N"/>
</dbReference>
<keyword evidence="3 14" id="KW-0820">tRNA-binding</keyword>
<organism evidence="16 17">
    <name type="scientific">Flintibacter hominis</name>
    <dbReference type="NCBI Taxonomy" id="2763048"/>
    <lineage>
        <taxon>Bacteria</taxon>
        <taxon>Bacillati</taxon>
        <taxon>Bacillota</taxon>
        <taxon>Clostridia</taxon>
        <taxon>Eubacteriales</taxon>
        <taxon>Flintibacter</taxon>
    </lineage>
</organism>
<dbReference type="GO" id="GO:0005524">
    <property type="term" value="F:ATP binding"/>
    <property type="evidence" value="ECO:0007669"/>
    <property type="project" value="UniProtKB-UniRule"/>
</dbReference>
<evidence type="ECO:0000256" key="11">
    <source>
        <dbReference type="ARBA" id="ARBA00023146"/>
    </source>
</evidence>
<dbReference type="NCBIfam" id="TIGR00344">
    <property type="entry name" value="alaS"/>
    <property type="match status" value="1"/>
</dbReference>
<comment type="subcellular location">
    <subcellularLocation>
        <location evidence="14">Cytoplasm</location>
    </subcellularLocation>
</comment>
<dbReference type="Pfam" id="PF07973">
    <property type="entry name" value="tRNA_SAD"/>
    <property type="match status" value="1"/>
</dbReference>
<dbReference type="PROSITE" id="PS50860">
    <property type="entry name" value="AA_TRNA_LIGASE_II_ALA"/>
    <property type="match status" value="1"/>
</dbReference>
<reference evidence="16" key="1">
    <citation type="submission" date="2020-08" db="EMBL/GenBank/DDBJ databases">
        <title>Genome public.</title>
        <authorList>
            <person name="Liu C."/>
            <person name="Sun Q."/>
        </authorList>
    </citation>
    <scope>NUCLEOTIDE SEQUENCE</scope>
    <source>
        <strain evidence="16">NSJ-23</strain>
    </source>
</reference>
<dbReference type="InterPro" id="IPR018165">
    <property type="entry name" value="Ala-tRNA-synth_IIc_core"/>
</dbReference>
<proteinExistence type="inferred from homology"/>
<dbReference type="Proteomes" id="UP000628736">
    <property type="component" value="Unassembled WGS sequence"/>
</dbReference>
<feature type="domain" description="Alanyl-transfer RNA synthetases family profile" evidence="15">
    <location>
        <begin position="7"/>
        <end position="725"/>
    </location>
</feature>
<evidence type="ECO:0000256" key="7">
    <source>
        <dbReference type="ARBA" id="ARBA00022833"/>
    </source>
</evidence>
<evidence type="ECO:0000256" key="14">
    <source>
        <dbReference type="HAMAP-Rule" id="MF_00036"/>
    </source>
</evidence>
<comment type="domain">
    <text evidence="14">Consists of three domains; the N-terminal catalytic domain, the editing domain and the C-terminal C-Ala domain. The editing domain removes incorrectly charged amino acids, while the C-Ala domain, along with tRNA(Ala), serves as a bridge to cooperatively bring together the editing and aminoacylation centers thus stimulating deacylation of misacylated tRNAs.</text>
</comment>
<comment type="similarity">
    <text evidence="1 14">Belongs to the class-II aminoacyl-tRNA synthetase family.</text>
</comment>
<accession>A0A8J6J821</accession>
<dbReference type="InterPro" id="IPR012947">
    <property type="entry name" value="tRNA_SAD"/>
</dbReference>
<dbReference type="Gene3D" id="3.10.310.40">
    <property type="match status" value="1"/>
</dbReference>
<feature type="binding site" evidence="14">
    <location>
        <position position="579"/>
    </location>
    <ligand>
        <name>Zn(2+)</name>
        <dbReference type="ChEBI" id="CHEBI:29105"/>
    </ligand>
</feature>
<evidence type="ECO:0000313" key="17">
    <source>
        <dbReference type="Proteomes" id="UP000628736"/>
    </source>
</evidence>
<dbReference type="FunFam" id="3.30.930.10:FF:000046">
    <property type="entry name" value="Alanine--tRNA ligase"/>
    <property type="match status" value="1"/>
</dbReference>
<feature type="binding site" evidence="14">
    <location>
        <position position="686"/>
    </location>
    <ligand>
        <name>Zn(2+)</name>
        <dbReference type="ChEBI" id="CHEBI:29105"/>
    </ligand>
</feature>
<dbReference type="Pfam" id="PF02272">
    <property type="entry name" value="DHHA1"/>
    <property type="match status" value="1"/>
</dbReference>
<evidence type="ECO:0000256" key="10">
    <source>
        <dbReference type="ARBA" id="ARBA00022917"/>
    </source>
</evidence>
<evidence type="ECO:0000256" key="1">
    <source>
        <dbReference type="ARBA" id="ARBA00008226"/>
    </source>
</evidence>
<feature type="binding site" evidence="14">
    <location>
        <position position="682"/>
    </location>
    <ligand>
        <name>Zn(2+)</name>
        <dbReference type="ChEBI" id="CHEBI:29105"/>
    </ligand>
</feature>
<dbReference type="CDD" id="cd00673">
    <property type="entry name" value="AlaRS_core"/>
    <property type="match status" value="1"/>
</dbReference>
<keyword evidence="9 14" id="KW-0694">RNA-binding</keyword>
<dbReference type="GO" id="GO:0006419">
    <property type="term" value="P:alanyl-tRNA aminoacylation"/>
    <property type="evidence" value="ECO:0007669"/>
    <property type="project" value="UniProtKB-UniRule"/>
</dbReference>
<dbReference type="PANTHER" id="PTHR11777:SF9">
    <property type="entry name" value="ALANINE--TRNA LIGASE, CYTOPLASMIC"/>
    <property type="match status" value="1"/>
</dbReference>
<keyword evidence="5 14" id="KW-0479">Metal-binding</keyword>
<feature type="binding site" evidence="14">
    <location>
        <position position="583"/>
    </location>
    <ligand>
        <name>Zn(2+)</name>
        <dbReference type="ChEBI" id="CHEBI:29105"/>
    </ligand>
</feature>
<evidence type="ECO:0000256" key="6">
    <source>
        <dbReference type="ARBA" id="ARBA00022741"/>
    </source>
</evidence>
<keyword evidence="7 14" id="KW-0862">Zinc</keyword>
<dbReference type="GO" id="GO:0140096">
    <property type="term" value="F:catalytic activity, acting on a protein"/>
    <property type="evidence" value="ECO:0007669"/>
    <property type="project" value="UniProtKB-ARBA"/>
</dbReference>
<protein>
    <recommendedName>
        <fullName evidence="14">Alanine--tRNA ligase</fullName>
        <ecNumber evidence="14">6.1.1.7</ecNumber>
    </recommendedName>
    <alternativeName>
        <fullName evidence="14">Alanyl-tRNA synthetase</fullName>
        <shortName evidence="14">AlaRS</shortName>
    </alternativeName>
</protein>
<evidence type="ECO:0000256" key="3">
    <source>
        <dbReference type="ARBA" id="ARBA00022555"/>
    </source>
</evidence>
<keyword evidence="6 14" id="KW-0547">Nucleotide-binding</keyword>
<dbReference type="Gene3D" id="3.30.980.10">
    <property type="entry name" value="Threonyl-trna Synthetase, Chain A, domain 2"/>
    <property type="match status" value="1"/>
</dbReference>
<evidence type="ECO:0000259" key="15">
    <source>
        <dbReference type="PROSITE" id="PS50860"/>
    </source>
</evidence>
<dbReference type="SUPFAM" id="SSF55186">
    <property type="entry name" value="ThrRS/AlaRS common domain"/>
    <property type="match status" value="1"/>
</dbReference>
<dbReference type="SUPFAM" id="SSF55681">
    <property type="entry name" value="Class II aaRS and biotin synthetases"/>
    <property type="match status" value="1"/>
</dbReference>